<keyword evidence="8" id="KW-1185">Reference proteome</keyword>
<evidence type="ECO:0000256" key="5">
    <source>
        <dbReference type="SAM" id="Phobius"/>
    </source>
</evidence>
<dbReference type="InterPro" id="IPR004837">
    <property type="entry name" value="NaCa_Exmemb"/>
</dbReference>
<dbReference type="NCBIfam" id="TIGR00367">
    <property type="entry name" value="calcium/sodium antiporter"/>
    <property type="match status" value="1"/>
</dbReference>
<feature type="domain" description="Sodium/calcium exchanger membrane region" evidence="6">
    <location>
        <begin position="5"/>
        <end position="144"/>
    </location>
</feature>
<proteinExistence type="predicted"/>
<keyword evidence="2 5" id="KW-0812">Transmembrane</keyword>
<name>A0ABU0W6H8_9GAMM</name>
<feature type="transmembrane region" description="Helical" evidence="5">
    <location>
        <begin position="274"/>
        <end position="292"/>
    </location>
</feature>
<dbReference type="Gene3D" id="1.20.1420.30">
    <property type="entry name" value="NCX, central ion-binding region"/>
    <property type="match status" value="1"/>
</dbReference>
<dbReference type="RefSeq" id="WP_306728032.1">
    <property type="nucleotide sequence ID" value="NZ_JAVDDT010000003.1"/>
</dbReference>
<evidence type="ECO:0000256" key="4">
    <source>
        <dbReference type="ARBA" id="ARBA00023136"/>
    </source>
</evidence>
<evidence type="ECO:0000256" key="1">
    <source>
        <dbReference type="ARBA" id="ARBA00004141"/>
    </source>
</evidence>
<feature type="transmembrane region" description="Helical" evidence="5">
    <location>
        <begin position="207"/>
        <end position="231"/>
    </location>
</feature>
<dbReference type="PANTHER" id="PTHR10846:SF8">
    <property type="entry name" value="INNER MEMBRANE PROTEIN YRBG"/>
    <property type="match status" value="1"/>
</dbReference>
<feature type="transmembrane region" description="Helical" evidence="5">
    <location>
        <begin position="74"/>
        <end position="93"/>
    </location>
</feature>
<dbReference type="Pfam" id="PF01699">
    <property type="entry name" value="Na_Ca_ex"/>
    <property type="match status" value="2"/>
</dbReference>
<protein>
    <submittedName>
        <fullName evidence="7">Calcium/sodium antiporter</fullName>
    </submittedName>
</protein>
<comment type="subcellular location">
    <subcellularLocation>
        <location evidence="1">Membrane</location>
        <topology evidence="1">Multi-pass membrane protein</topology>
    </subcellularLocation>
</comment>
<evidence type="ECO:0000313" key="7">
    <source>
        <dbReference type="EMBL" id="MDQ2069533.1"/>
    </source>
</evidence>
<dbReference type="Proteomes" id="UP001239019">
    <property type="component" value="Unassembled WGS sequence"/>
</dbReference>
<sequence length="326" mass="33294">MLLQIVAIIAGLGLTIWSADRFVDGAATTAARLGISPLVIGLTIIAVGTSAPEIATSALAAAQGYPGLGIGNAVGSNVANIGLILGITALVIPLKLRSASLRRELPLLIVVTLICLLLLANHQLERLEAGVMLLMFVASLLWLAWLAKQSGPDDPIVPDIPDPLHGGASLKTALGQLFLGLGVLLAAAQLLVWGAGSLAATLGVSELVVGLTIVAIGTSLPELATCIAAALKGQHDIAVGNIIGSNLFNLLIVLPLPGLIAPGPVPDGVLSRDYPVMIGFSLLIVVLARGFGGRGVIHRWQGGLLLLLFLAYQLLLLGTSGVGAVR</sequence>
<feature type="transmembrane region" description="Helical" evidence="5">
    <location>
        <begin position="243"/>
        <end position="262"/>
    </location>
</feature>
<comment type="caution">
    <text evidence="7">The sequence shown here is derived from an EMBL/GenBank/DDBJ whole genome shotgun (WGS) entry which is preliminary data.</text>
</comment>
<feature type="transmembrane region" description="Helical" evidence="5">
    <location>
        <begin position="177"/>
        <end position="195"/>
    </location>
</feature>
<reference evidence="7 8" key="1">
    <citation type="submission" date="2023-08" db="EMBL/GenBank/DDBJ databases">
        <title>Whole-genome sequencing of halo(alkali)philic microorganisms from hypersaline lakes.</title>
        <authorList>
            <person name="Sorokin D.Y."/>
            <person name="Abbas B."/>
            <person name="Merkel A.Y."/>
        </authorList>
    </citation>
    <scope>NUCLEOTIDE SEQUENCE [LARGE SCALE GENOMIC DNA]</scope>
    <source>
        <strain evidence="7 8">AB-CW4</strain>
    </source>
</reference>
<keyword evidence="4 5" id="KW-0472">Membrane</keyword>
<feature type="transmembrane region" description="Helical" evidence="5">
    <location>
        <begin position="130"/>
        <end position="147"/>
    </location>
</feature>
<evidence type="ECO:0000313" key="8">
    <source>
        <dbReference type="Proteomes" id="UP001239019"/>
    </source>
</evidence>
<feature type="transmembrane region" description="Helical" evidence="5">
    <location>
        <begin position="105"/>
        <end position="124"/>
    </location>
</feature>
<evidence type="ECO:0000259" key="6">
    <source>
        <dbReference type="Pfam" id="PF01699"/>
    </source>
</evidence>
<gene>
    <name evidence="7" type="ORF">RBH19_06590</name>
</gene>
<dbReference type="InterPro" id="IPR004481">
    <property type="entry name" value="K/Na/Ca-exchanger"/>
</dbReference>
<feature type="domain" description="Sodium/calcium exchanger membrane region" evidence="6">
    <location>
        <begin position="173"/>
        <end position="316"/>
    </location>
</feature>
<dbReference type="InterPro" id="IPR044880">
    <property type="entry name" value="NCX_ion-bd_dom_sf"/>
</dbReference>
<keyword evidence="3 5" id="KW-1133">Transmembrane helix</keyword>
<feature type="transmembrane region" description="Helical" evidence="5">
    <location>
        <begin position="304"/>
        <end position="325"/>
    </location>
</feature>
<dbReference type="EMBL" id="JAVDDT010000003">
    <property type="protein sequence ID" value="MDQ2069533.1"/>
    <property type="molecule type" value="Genomic_DNA"/>
</dbReference>
<evidence type="ECO:0000256" key="2">
    <source>
        <dbReference type="ARBA" id="ARBA00022692"/>
    </source>
</evidence>
<dbReference type="PANTHER" id="PTHR10846">
    <property type="entry name" value="SODIUM/POTASSIUM/CALCIUM EXCHANGER"/>
    <property type="match status" value="1"/>
</dbReference>
<evidence type="ECO:0000256" key="3">
    <source>
        <dbReference type="ARBA" id="ARBA00022989"/>
    </source>
</evidence>
<organism evidence="7 8">
    <name type="scientific">Natronospira bacteriovora</name>
    <dbReference type="NCBI Taxonomy" id="3069753"/>
    <lineage>
        <taxon>Bacteria</taxon>
        <taxon>Pseudomonadati</taxon>
        <taxon>Pseudomonadota</taxon>
        <taxon>Gammaproteobacteria</taxon>
        <taxon>Natronospirales</taxon>
        <taxon>Natronospiraceae</taxon>
        <taxon>Natronospira</taxon>
    </lineage>
</organism>
<accession>A0ABU0W6H8</accession>